<dbReference type="Gene3D" id="2.60.40.10">
    <property type="entry name" value="Immunoglobulins"/>
    <property type="match status" value="1"/>
</dbReference>
<dbReference type="EMBL" id="JACIBX010000010">
    <property type="protein sequence ID" value="MBB3713010.1"/>
    <property type="molecule type" value="Genomic_DNA"/>
</dbReference>
<dbReference type="Proteomes" id="UP000576152">
    <property type="component" value="Unassembled WGS sequence"/>
</dbReference>
<dbReference type="InterPro" id="IPR001343">
    <property type="entry name" value="Hemolysn_Ca-bd"/>
</dbReference>
<dbReference type="Pfam" id="PF00353">
    <property type="entry name" value="HemolysinCabind"/>
    <property type="match status" value="1"/>
</dbReference>
<evidence type="ECO:0000313" key="2">
    <source>
        <dbReference type="EMBL" id="MBB3713010.1"/>
    </source>
</evidence>
<comment type="caution">
    <text evidence="2">The sequence shown here is derived from an EMBL/GenBank/DDBJ whole genome shotgun (WGS) entry which is preliminary data.</text>
</comment>
<dbReference type="Gene3D" id="2.60.40.2810">
    <property type="match status" value="1"/>
</dbReference>
<feature type="domain" description="RapA2 cadherin-like" evidence="1">
    <location>
        <begin position="2"/>
        <end position="93"/>
    </location>
</feature>
<gene>
    <name evidence="2" type="ORF">FHS00_002611</name>
</gene>
<name>A0ABR6HR33_9RHOB</name>
<organism evidence="2 3">
    <name type="scientific">Limimaricola variabilis</name>
    <dbReference type="NCBI Taxonomy" id="1492771"/>
    <lineage>
        <taxon>Bacteria</taxon>
        <taxon>Pseudomonadati</taxon>
        <taxon>Pseudomonadota</taxon>
        <taxon>Alphaproteobacteria</taxon>
        <taxon>Rhodobacterales</taxon>
        <taxon>Paracoccaceae</taxon>
        <taxon>Limimaricola</taxon>
    </lineage>
</organism>
<dbReference type="Pfam" id="PF17803">
    <property type="entry name" value="Cadherin_4"/>
    <property type="match status" value="2"/>
</dbReference>
<dbReference type="InterPro" id="IPR011049">
    <property type="entry name" value="Serralysin-like_metalloprot_C"/>
</dbReference>
<sequence>MTITGTNDAPVASNDVYAGAALVEAGYLVAGNSSAAGNVLANDSDVDASDALSVQGVEAGDAVAGPPLTGGVGISVRGVYGSLLLSADGEWTYTLDDADPDTEALITGETGVETFTYTVADGRGGTDSAVLTLHVKGSDDNAPPVAADDAFAVDEDVVTTLAVLANDSDPNAGQVLSLARINGVAVAEGDMITTSHGTLTVGADGTLAYVPDAHYSGADSFTYVATDGLEESAPASVTVAVAAVADAPNLSLAPPGGGGGDLAPQPLATDVQVNTTTADNQQFSAVAALADGGWLVTWSSYFQDGSHWGIYAQRYAADGTTVGGEVRVNTTTAENQIFSDVAALADGGWLVTWSSYAQDGSGWGIYAQRYAADGTTVGGEVQVNTSTMSSQQYSDVEALADGGWLVTWSSYAQDGSGWGIYAQRYAADGTTVGGEVQVNTTTANHQIYSDVAALADGGWLVTWSSHNQDGSDWDIYAQRYAANGTAMGGEVQINTNSVSGQDYAAVAPLADGGWLVTWSSYAQDGSGWGIYAQRYAADGTTVGGEVQVNTTTANHQIYSDVAALADGGWLVTWSSHNQDGSDWDIYAQRYAANGTAMGGEVRINDATAGTQFHYGFPGGDMAAVLVGGDVVTVWDQNFGGGEIFLRRTALPAAADGEEDQPLALGLAAALADTDGSETLRLVLSGYPAGATFSFGTADGAVWVIENAENLDLSTLVMTPPVDWNGSFKLQVTAQATETSNGSMAETTATATYTIAPVNDAPVVRDESAFARLGESILIDVLANDTDLDGDALSVVGVVGDGYGSVAIEDGKLRFTAGGTAGTATIRYEVSDGTVTSTGQTTVTVGRASSATVGEDVFLQGNYMELGISGAGSLGSISSAPAGYHPNIGSSLSYVVDLDGWDAGGTGSPPRSGDATIPGAPEDAIVVGYRTGGSVFTGTGAKQMGLDQLGATTVDTSVGLDLSATTTGKLNDALGVKQVIALAPDATYYSTTVTLTNLTGGLLEDVRYMRSFDPDQDVVFHGTYNTLNDVLAQAGGGKDLAVAQAKGPASGISINLIAVDEGARASNFGFSNRDPYALAAFATPQDQNGASVDEAITLTFAAGDLAAGASVTKTFFTSMNGSGSANDMFVGTQGDDVINVGAGDDFVFALGGADQITLGAGDDVLYFGRGDGEDTVTDFRAGAATADRIDVSAFNLGTLAEIKARATESGGATIIDFGGGDRLRLEKVTLASLSIDDFIFA</sequence>
<keyword evidence="3" id="KW-1185">Reference proteome</keyword>
<accession>A0ABR6HR33</accession>
<dbReference type="InterPro" id="IPR040853">
    <property type="entry name" value="RapA2_cadherin-like"/>
</dbReference>
<evidence type="ECO:0000313" key="3">
    <source>
        <dbReference type="Proteomes" id="UP000576152"/>
    </source>
</evidence>
<dbReference type="NCBIfam" id="NF012211">
    <property type="entry name" value="tand_rpt_95"/>
    <property type="match status" value="1"/>
</dbReference>
<evidence type="ECO:0000259" key="1">
    <source>
        <dbReference type="Pfam" id="PF17803"/>
    </source>
</evidence>
<dbReference type="InterPro" id="IPR013783">
    <property type="entry name" value="Ig-like_fold"/>
</dbReference>
<dbReference type="NCBIfam" id="TIGR01965">
    <property type="entry name" value="VCBS_repeat"/>
    <property type="match status" value="1"/>
</dbReference>
<dbReference type="Pfam" id="PF17963">
    <property type="entry name" value="Big_9"/>
    <property type="match status" value="1"/>
</dbReference>
<feature type="domain" description="RapA2 cadherin-like" evidence="1">
    <location>
        <begin position="748"/>
        <end position="813"/>
    </location>
</feature>
<reference evidence="2 3" key="1">
    <citation type="submission" date="2020-08" db="EMBL/GenBank/DDBJ databases">
        <title>Genomic Encyclopedia of Type Strains, Phase III (KMG-III): the genomes of soil and plant-associated and newly described type strains.</title>
        <authorList>
            <person name="Whitman W."/>
        </authorList>
    </citation>
    <scope>NUCLEOTIDE SEQUENCE [LARGE SCALE GENOMIC DNA]</scope>
    <source>
        <strain evidence="2 3">CECT 8572</strain>
    </source>
</reference>
<dbReference type="Gene3D" id="2.150.10.10">
    <property type="entry name" value="Serralysin-like metalloprotease, C-terminal"/>
    <property type="match status" value="1"/>
</dbReference>
<dbReference type="Gene3D" id="2.60.40.3440">
    <property type="match status" value="1"/>
</dbReference>
<dbReference type="SUPFAM" id="SSF51120">
    <property type="entry name" value="beta-Roll"/>
    <property type="match status" value="1"/>
</dbReference>
<proteinExistence type="predicted"/>
<dbReference type="InterPro" id="IPR010221">
    <property type="entry name" value="VCBS_dom"/>
</dbReference>
<protein>
    <submittedName>
        <fullName evidence="2">VCBS repeat-containing protein</fullName>
    </submittedName>
</protein>